<sequence length="140" mass="15491">MGPNYIFLCCSSIIFLGSANLDSIHAVDYSVENRVATSPGGITFNKQIGEEYARSTVEAATKFIWNLFRQNTHADRKNAQRVAIVIVQNLGSPNIPAATWGDEINLSADYIQQNGGDKRDFSGVVYHEMTHVWLWKGIGA</sequence>
<evidence type="ECO:0000313" key="1">
    <source>
        <dbReference type="EMBL" id="KAI4295710.1"/>
    </source>
</evidence>
<evidence type="ECO:0000313" key="2">
    <source>
        <dbReference type="Proteomes" id="UP000828941"/>
    </source>
</evidence>
<dbReference type="Proteomes" id="UP000828941">
    <property type="component" value="Chromosome 14"/>
</dbReference>
<protein>
    <submittedName>
        <fullName evidence="1">Uncharacterized protein</fullName>
    </submittedName>
</protein>
<accession>A0ACB9KF01</accession>
<gene>
    <name evidence="1" type="ORF">L6164_035727</name>
</gene>
<proteinExistence type="predicted"/>
<reference evidence="1 2" key="1">
    <citation type="journal article" date="2022" name="DNA Res.">
        <title>Chromosomal-level genome assembly of the orchid tree Bauhinia variegata (Leguminosae; Cercidoideae) supports the allotetraploid origin hypothesis of Bauhinia.</title>
        <authorList>
            <person name="Zhong Y."/>
            <person name="Chen Y."/>
            <person name="Zheng D."/>
            <person name="Pang J."/>
            <person name="Liu Y."/>
            <person name="Luo S."/>
            <person name="Meng S."/>
            <person name="Qian L."/>
            <person name="Wei D."/>
            <person name="Dai S."/>
            <person name="Zhou R."/>
        </authorList>
    </citation>
    <scope>NUCLEOTIDE SEQUENCE [LARGE SCALE GENOMIC DNA]</scope>
    <source>
        <strain evidence="1">BV-YZ2020</strain>
    </source>
</reference>
<name>A0ACB9KF01_BAUVA</name>
<keyword evidence="2" id="KW-1185">Reference proteome</keyword>
<organism evidence="1 2">
    <name type="scientific">Bauhinia variegata</name>
    <name type="common">Purple orchid tree</name>
    <name type="synonym">Phanera variegata</name>
    <dbReference type="NCBI Taxonomy" id="167791"/>
    <lineage>
        <taxon>Eukaryota</taxon>
        <taxon>Viridiplantae</taxon>
        <taxon>Streptophyta</taxon>
        <taxon>Embryophyta</taxon>
        <taxon>Tracheophyta</taxon>
        <taxon>Spermatophyta</taxon>
        <taxon>Magnoliopsida</taxon>
        <taxon>eudicotyledons</taxon>
        <taxon>Gunneridae</taxon>
        <taxon>Pentapetalae</taxon>
        <taxon>rosids</taxon>
        <taxon>fabids</taxon>
        <taxon>Fabales</taxon>
        <taxon>Fabaceae</taxon>
        <taxon>Cercidoideae</taxon>
        <taxon>Cercideae</taxon>
        <taxon>Bauhiniinae</taxon>
        <taxon>Bauhinia</taxon>
    </lineage>
</organism>
<comment type="caution">
    <text evidence="1">The sequence shown here is derived from an EMBL/GenBank/DDBJ whole genome shotgun (WGS) entry which is preliminary data.</text>
</comment>
<dbReference type="EMBL" id="CM039439">
    <property type="protein sequence ID" value="KAI4295710.1"/>
    <property type="molecule type" value="Genomic_DNA"/>
</dbReference>